<gene>
    <name evidence="1" type="ORF">DLV22_22765</name>
</gene>
<organism evidence="1">
    <name type="scientific">Shigella boydii</name>
    <dbReference type="NCBI Taxonomy" id="621"/>
    <lineage>
        <taxon>Bacteria</taxon>
        <taxon>Pseudomonadati</taxon>
        <taxon>Pseudomonadota</taxon>
        <taxon>Gammaproteobacteria</taxon>
        <taxon>Enterobacterales</taxon>
        <taxon>Enterobacteriaceae</taxon>
        <taxon>Shigella</taxon>
    </lineage>
</organism>
<dbReference type="AlphaFoldDB" id="A0A8H9AL57"/>
<name>A0A8H9AL57_SHIBO</name>
<protein>
    <submittedName>
        <fullName evidence="1">Uncharacterized protein</fullName>
    </submittedName>
</protein>
<dbReference type="Proteomes" id="UP000864586">
    <property type="component" value="Unassembled WGS sequence"/>
</dbReference>
<proteinExistence type="predicted"/>
<evidence type="ECO:0000313" key="1">
    <source>
        <dbReference type="EMBL" id="EGE3747432.1"/>
    </source>
</evidence>
<accession>A0A8H9AL57</accession>
<dbReference type="EMBL" id="AAVUMO010000105">
    <property type="protein sequence ID" value="EGE3747432.1"/>
    <property type="molecule type" value="Genomic_DNA"/>
</dbReference>
<comment type="caution">
    <text evidence="1">The sequence shown here is derived from an EMBL/GenBank/DDBJ whole genome shotgun (WGS) entry which is preliminary data.</text>
</comment>
<reference evidence="1" key="1">
    <citation type="submission" date="2018-05" db="EMBL/GenBank/DDBJ databases">
        <authorList>
            <person name="Ashton P.M."/>
            <person name="Dallman T."/>
            <person name="Nair S."/>
            <person name="De Pinna E."/>
            <person name="Peters T."/>
            <person name="Grant K."/>
        </authorList>
    </citation>
    <scope>NUCLEOTIDE SEQUENCE</scope>
    <source>
        <strain evidence="1">287711</strain>
    </source>
</reference>
<sequence length="260" mass="28805">MVTMHSDNIFTLENVKTALSAYSFEQQHDEPIGWCLEHVQPLTDEQILVSLQMADALDLIYPSPEIVRELGNATSETWQFITTMAASPTDLAVAAVALSGASRTPDNDVLAALAHLSGKALLRLHREAEIASDFDNLDEARKRRQLGGINRSKKYDGAIKLQCRAWANDIIERHKSEGRSEPTKAALSRLVDDKYRAFIATYPKETPEFQKLHPPGRGILPVGAGLAPNGSIYNWVKDMVNGQQRRGRKTRCSTGVGLRK</sequence>